<dbReference type="PANTHER" id="PTHR33112">
    <property type="entry name" value="DOMAIN PROTEIN, PUTATIVE-RELATED"/>
    <property type="match status" value="1"/>
</dbReference>
<dbReference type="EMBL" id="JAPEVG010000024">
    <property type="protein sequence ID" value="KAJ8495456.1"/>
    <property type="molecule type" value="Genomic_DNA"/>
</dbReference>
<evidence type="ECO:0000256" key="1">
    <source>
        <dbReference type="SAM" id="Phobius"/>
    </source>
</evidence>
<dbReference type="AlphaFoldDB" id="A0AAD7U122"/>
<keyword evidence="1" id="KW-0812">Transmembrane</keyword>
<evidence type="ECO:0008006" key="4">
    <source>
        <dbReference type="Google" id="ProtNLM"/>
    </source>
</evidence>
<protein>
    <recommendedName>
        <fullName evidence="4">Heterokaryon incompatibility domain-containing protein</fullName>
    </recommendedName>
</protein>
<dbReference type="Proteomes" id="UP001215151">
    <property type="component" value="Unassembled WGS sequence"/>
</dbReference>
<feature type="transmembrane region" description="Helical" evidence="1">
    <location>
        <begin position="141"/>
        <end position="160"/>
    </location>
</feature>
<sequence length="387" mass="43878">MYQSTQAQVGSVYWDVLHDRSSARDEAKEHTTPDTGMWVIGVSCKSHTAERGWCLQERLLSNRSLVFTVDTVQLRCHTETRNIDRTEHSGNWDLSRLPDAIVRPNTEVVLGSAEWKAIHDSWWNIVIDYSRRSLSKRTDRLVAISGLAAMFASALGPGYHAGLWRYSLLRDLLWGPQTGCECRLQRWPRPREYVAPSWSWASYDAPIEGDQCGSEDTIVHLARVMACITPLEDDKLPFGQAVPGGSLLLYASTLRCTWAGLHEDDMYEHRDIAVETATLPFALDPGDRLRDNFYGIDCEEDGDLQDIWFVPLIGERVERGEDGNGMSIKLNGLIITRADSDYWPGGDPESRRRGEVYRRVGFCAFRPLSLRALRGMSQLQKEMIELV</sequence>
<keyword evidence="1" id="KW-0472">Membrane</keyword>
<keyword evidence="1" id="KW-1133">Transmembrane helix</keyword>
<proteinExistence type="predicted"/>
<evidence type="ECO:0000313" key="3">
    <source>
        <dbReference type="Proteomes" id="UP001215151"/>
    </source>
</evidence>
<organism evidence="2 3">
    <name type="scientific">Trametes cubensis</name>
    <dbReference type="NCBI Taxonomy" id="1111947"/>
    <lineage>
        <taxon>Eukaryota</taxon>
        <taxon>Fungi</taxon>
        <taxon>Dikarya</taxon>
        <taxon>Basidiomycota</taxon>
        <taxon>Agaricomycotina</taxon>
        <taxon>Agaricomycetes</taxon>
        <taxon>Polyporales</taxon>
        <taxon>Polyporaceae</taxon>
        <taxon>Trametes</taxon>
    </lineage>
</organism>
<evidence type="ECO:0000313" key="2">
    <source>
        <dbReference type="EMBL" id="KAJ8495456.1"/>
    </source>
</evidence>
<comment type="caution">
    <text evidence="2">The sequence shown here is derived from an EMBL/GenBank/DDBJ whole genome shotgun (WGS) entry which is preliminary data.</text>
</comment>
<keyword evidence="3" id="KW-1185">Reference proteome</keyword>
<name>A0AAD7U122_9APHY</name>
<dbReference type="PANTHER" id="PTHR33112:SF16">
    <property type="entry name" value="HETEROKARYON INCOMPATIBILITY DOMAIN-CONTAINING PROTEIN"/>
    <property type="match status" value="1"/>
</dbReference>
<accession>A0AAD7U122</accession>
<reference evidence="2" key="1">
    <citation type="submission" date="2022-11" db="EMBL/GenBank/DDBJ databases">
        <title>Genome Sequence of Cubamyces cubensis.</title>
        <authorList>
            <person name="Buettner E."/>
        </authorList>
    </citation>
    <scope>NUCLEOTIDE SEQUENCE</scope>
    <source>
        <strain evidence="2">MPL-01</strain>
    </source>
</reference>
<gene>
    <name evidence="2" type="ORF">ONZ51_g1683</name>
</gene>